<evidence type="ECO:0000313" key="1">
    <source>
        <dbReference type="EMBL" id="KAH6605831.1"/>
    </source>
</evidence>
<comment type="caution">
    <text evidence="1">The sequence shown here is derived from an EMBL/GenBank/DDBJ whole genome shotgun (WGS) entry which is preliminary data.</text>
</comment>
<name>A0A9P8QGP3_9HYPO</name>
<organism evidence="1 2">
    <name type="scientific">Trichoderma cornu-damae</name>
    <dbReference type="NCBI Taxonomy" id="654480"/>
    <lineage>
        <taxon>Eukaryota</taxon>
        <taxon>Fungi</taxon>
        <taxon>Dikarya</taxon>
        <taxon>Ascomycota</taxon>
        <taxon>Pezizomycotina</taxon>
        <taxon>Sordariomycetes</taxon>
        <taxon>Hypocreomycetidae</taxon>
        <taxon>Hypocreales</taxon>
        <taxon>Hypocreaceae</taxon>
        <taxon>Trichoderma</taxon>
    </lineage>
</organism>
<evidence type="ECO:0000313" key="2">
    <source>
        <dbReference type="Proteomes" id="UP000827724"/>
    </source>
</evidence>
<dbReference type="AlphaFoldDB" id="A0A9P8QGP3"/>
<gene>
    <name evidence="1" type="ORF">Trco_004984</name>
</gene>
<dbReference type="EMBL" id="JAIWOZ010000004">
    <property type="protein sequence ID" value="KAH6605831.1"/>
    <property type="molecule type" value="Genomic_DNA"/>
</dbReference>
<accession>A0A9P8QGP3</accession>
<proteinExistence type="predicted"/>
<dbReference type="Proteomes" id="UP000827724">
    <property type="component" value="Unassembled WGS sequence"/>
</dbReference>
<dbReference type="OrthoDB" id="4508730at2759"/>
<protein>
    <submittedName>
        <fullName evidence="1">Uncharacterized protein</fullName>
    </submittedName>
</protein>
<sequence length="313" mass="36550">MKRKQPPSSPCRDNRTRKEPPAWYCRIVILTTEEDRNIELWDFDEDISELGEGDGDGVGERCECDSDIEVARGCECEFDPLDDGEKSQHSYTGSDAGYYYELKAQRIERKMELYEAKEKYEREKKIQWELERRKEQEVYAAYEAILEAEKKLGDCPRPRLESISNKVFYLFSVDHVNHCFNDDLYPSKYVEFYSAKFDDEGRNLPDPNAELLGHVYFNADTDCTFVPFRCPEHAGSQETRLKILESDKEPVFRFISDKYLIMTVGADSEMIQKDIRGSEAADVPDVFKFVGIHMTLEERRQGQAELEKMLSRR</sequence>
<keyword evidence="2" id="KW-1185">Reference proteome</keyword>
<reference evidence="1" key="1">
    <citation type="submission" date="2021-08" db="EMBL/GenBank/DDBJ databases">
        <title>Chromosome-Level Trichoderma cornu-damae using Hi-C Data.</title>
        <authorList>
            <person name="Kim C.S."/>
        </authorList>
    </citation>
    <scope>NUCLEOTIDE SEQUENCE</scope>
    <source>
        <strain evidence="1">KA19-0412C</strain>
    </source>
</reference>